<comment type="catalytic activity">
    <reaction evidence="1">
        <text>ATP + protein L-histidine = ADP + protein N-phospho-L-histidine.</text>
        <dbReference type="EC" id="2.7.13.3"/>
    </reaction>
</comment>
<dbReference type="Pfam" id="PF00512">
    <property type="entry name" value="HisKA"/>
    <property type="match status" value="1"/>
</dbReference>
<dbReference type="SUPFAM" id="SSF47384">
    <property type="entry name" value="Homodimeric domain of signal transducing histidine kinase"/>
    <property type="match status" value="1"/>
</dbReference>
<proteinExistence type="predicted"/>
<dbReference type="PANTHER" id="PTHR43547">
    <property type="entry name" value="TWO-COMPONENT HISTIDINE KINASE"/>
    <property type="match status" value="1"/>
</dbReference>
<organism evidence="8 9">
    <name type="scientific">Clostridium botulinum</name>
    <dbReference type="NCBI Taxonomy" id="1491"/>
    <lineage>
        <taxon>Bacteria</taxon>
        <taxon>Bacillati</taxon>
        <taxon>Bacillota</taxon>
        <taxon>Clostridia</taxon>
        <taxon>Eubacteriales</taxon>
        <taxon>Clostridiaceae</taxon>
        <taxon>Clostridium</taxon>
    </lineage>
</organism>
<evidence type="ECO:0000313" key="8">
    <source>
        <dbReference type="EMBL" id="NFV26616.1"/>
    </source>
</evidence>
<dbReference type="AlphaFoldDB" id="A0A6B4JP39"/>
<dbReference type="SUPFAM" id="SSF55785">
    <property type="entry name" value="PYP-like sensor domain (PAS domain)"/>
    <property type="match status" value="1"/>
</dbReference>
<protein>
    <recommendedName>
        <fullName evidence="3">histidine kinase</fullName>
        <ecNumber evidence="3">2.7.13.3</ecNumber>
    </recommendedName>
</protein>
<keyword evidence="5" id="KW-0808">Transferase</keyword>
<dbReference type="InterPro" id="IPR036890">
    <property type="entry name" value="HATPase_C_sf"/>
</dbReference>
<dbReference type="InterPro" id="IPR004358">
    <property type="entry name" value="Sig_transdc_His_kin-like_C"/>
</dbReference>
<dbReference type="Gene3D" id="3.30.565.10">
    <property type="entry name" value="Histidine kinase-like ATPase, C-terminal domain"/>
    <property type="match status" value="1"/>
</dbReference>
<dbReference type="FunFam" id="3.30.565.10:FF:000006">
    <property type="entry name" value="Sensor histidine kinase WalK"/>
    <property type="match status" value="1"/>
</dbReference>
<sequence>MRKEENKVYVFKDLKDMLKSQLPKEVIDNKYINECVREENENFKNILVNLNRETKAKGIALFLYSEEDNKFKLRFKLGNISVIEEKYIIQLCEESKAKLIINKYIHKIIDIKETQWFKKYIENNNIDINKNCGTVRIYSIKDTNRLTGVLSIFYDKNINLQNINRNVIDYECEKLALLIKNKILTNKLREELVKRTLSESKLKSFLEIATDLWAIMDYKQQFKCVSPSVIDVTGWSNEKISTMDVFDMVHPDDRERAKKYIKFIKNAKGENSIAKVLCANGECKIFQWNWSCIEEGKYVFLAAKDITEQKKLQQQKKELEEAIMIENFKNKFLANISHEFKTPLNVILATVQLIDKNSNDLKTDEIDLIKYIDGIKRNSYRLLRLINNLIDITKIDSGHYNLQLQNYNVVEIIEDIVMAVREYIKENTRDIIFDTSEEEIITALDENKIETIILNLLSNAIKYTNDDGIIEVSIKYSKDRKNILISIKDNGIGIDSKEINNIFQRFKYSNNILNRRCEGTGIGLSLVKSLVEMHGGKIIAKNNPIKGTEFVFSIPVKLIQGDTTNNNKILESSIEKCNIEFSDIYFL</sequence>
<dbReference type="RefSeq" id="WP_003371255.1">
    <property type="nucleotide sequence ID" value="NZ_JACBBA010000004.1"/>
</dbReference>
<dbReference type="Gene3D" id="3.30.450.20">
    <property type="entry name" value="PAS domain"/>
    <property type="match status" value="1"/>
</dbReference>
<dbReference type="InterPro" id="IPR003594">
    <property type="entry name" value="HATPase_dom"/>
</dbReference>
<dbReference type="PROSITE" id="PS50109">
    <property type="entry name" value="HIS_KIN"/>
    <property type="match status" value="1"/>
</dbReference>
<dbReference type="Pfam" id="PF02518">
    <property type="entry name" value="HATPase_c"/>
    <property type="match status" value="1"/>
</dbReference>
<evidence type="ECO:0000256" key="4">
    <source>
        <dbReference type="ARBA" id="ARBA00022553"/>
    </source>
</evidence>
<dbReference type="PANTHER" id="PTHR43547:SF2">
    <property type="entry name" value="HYBRID SIGNAL TRANSDUCTION HISTIDINE KINASE C"/>
    <property type="match status" value="1"/>
</dbReference>
<dbReference type="SMART" id="SM00387">
    <property type="entry name" value="HATPase_c"/>
    <property type="match status" value="1"/>
</dbReference>
<dbReference type="Gene3D" id="1.10.287.130">
    <property type="match status" value="1"/>
</dbReference>
<keyword evidence="4" id="KW-0597">Phosphoprotein</keyword>
<dbReference type="InterPro" id="IPR036097">
    <property type="entry name" value="HisK_dim/P_sf"/>
</dbReference>
<keyword evidence="6" id="KW-0418">Kinase</keyword>
<evidence type="ECO:0000256" key="5">
    <source>
        <dbReference type="ARBA" id="ARBA00022679"/>
    </source>
</evidence>
<dbReference type="InterPro" id="IPR013655">
    <property type="entry name" value="PAS_fold_3"/>
</dbReference>
<accession>A0A6B4JP39</accession>
<comment type="subcellular location">
    <subcellularLocation>
        <location evidence="2">Membrane</location>
    </subcellularLocation>
</comment>
<keyword evidence="7" id="KW-0902">Two-component regulatory system</keyword>
<dbReference type="PROSITE" id="PS50112">
    <property type="entry name" value="PAS"/>
    <property type="match status" value="1"/>
</dbReference>
<evidence type="ECO:0000256" key="2">
    <source>
        <dbReference type="ARBA" id="ARBA00004370"/>
    </source>
</evidence>
<evidence type="ECO:0000256" key="6">
    <source>
        <dbReference type="ARBA" id="ARBA00022777"/>
    </source>
</evidence>
<dbReference type="SMART" id="SM00388">
    <property type="entry name" value="HisKA"/>
    <property type="match status" value="1"/>
</dbReference>
<dbReference type="SUPFAM" id="SSF55874">
    <property type="entry name" value="ATPase domain of HSP90 chaperone/DNA topoisomerase II/histidine kinase"/>
    <property type="match status" value="1"/>
</dbReference>
<dbReference type="PRINTS" id="PR00344">
    <property type="entry name" value="BCTRLSENSOR"/>
</dbReference>
<dbReference type="NCBIfam" id="TIGR00229">
    <property type="entry name" value="sensory_box"/>
    <property type="match status" value="1"/>
</dbReference>
<dbReference type="GO" id="GO:0000155">
    <property type="term" value="F:phosphorelay sensor kinase activity"/>
    <property type="evidence" value="ECO:0007669"/>
    <property type="project" value="InterPro"/>
</dbReference>
<evidence type="ECO:0000313" key="9">
    <source>
        <dbReference type="Proteomes" id="UP000486903"/>
    </source>
</evidence>
<dbReference type="EMBL" id="SXFB01000006">
    <property type="protein sequence ID" value="NFV26616.1"/>
    <property type="molecule type" value="Genomic_DNA"/>
</dbReference>
<name>A0A6B4JP39_CLOBO</name>
<dbReference type="Pfam" id="PF08447">
    <property type="entry name" value="PAS_3"/>
    <property type="match status" value="1"/>
</dbReference>
<evidence type="ECO:0000256" key="7">
    <source>
        <dbReference type="ARBA" id="ARBA00023012"/>
    </source>
</evidence>
<dbReference type="InterPro" id="IPR035965">
    <property type="entry name" value="PAS-like_dom_sf"/>
</dbReference>
<dbReference type="CDD" id="cd00082">
    <property type="entry name" value="HisKA"/>
    <property type="match status" value="1"/>
</dbReference>
<comment type="caution">
    <text evidence="8">The sequence shown here is derived from an EMBL/GenBank/DDBJ whole genome shotgun (WGS) entry which is preliminary data.</text>
</comment>
<dbReference type="InterPro" id="IPR003661">
    <property type="entry name" value="HisK_dim/P_dom"/>
</dbReference>
<dbReference type="Proteomes" id="UP000486903">
    <property type="component" value="Unassembled WGS sequence"/>
</dbReference>
<dbReference type="EC" id="2.7.13.3" evidence="3"/>
<gene>
    <name evidence="8" type="ORF">FDG31_10615</name>
</gene>
<dbReference type="InterPro" id="IPR000014">
    <property type="entry name" value="PAS"/>
</dbReference>
<evidence type="ECO:0000256" key="1">
    <source>
        <dbReference type="ARBA" id="ARBA00000085"/>
    </source>
</evidence>
<dbReference type="GO" id="GO:0016020">
    <property type="term" value="C:membrane"/>
    <property type="evidence" value="ECO:0007669"/>
    <property type="project" value="UniProtKB-SubCell"/>
</dbReference>
<reference evidence="8 9" key="1">
    <citation type="submission" date="2019-04" db="EMBL/GenBank/DDBJ databases">
        <title>Genome sequencing of Clostridium botulinum Groups I-IV and Clostridium butyricum.</title>
        <authorList>
            <person name="Brunt J."/>
            <person name="Van Vliet A.H.M."/>
            <person name="Stringer S.C."/>
            <person name="Carter A.T."/>
            <person name="Peck M.W."/>
        </authorList>
    </citation>
    <scope>NUCLEOTIDE SEQUENCE [LARGE SCALE GENOMIC DNA]</scope>
    <source>
        <strain evidence="8 9">BL81</strain>
    </source>
</reference>
<dbReference type="InterPro" id="IPR005467">
    <property type="entry name" value="His_kinase_dom"/>
</dbReference>
<evidence type="ECO:0000256" key="3">
    <source>
        <dbReference type="ARBA" id="ARBA00012438"/>
    </source>
</evidence>